<sequence>MPQYSPYASTFAPVYRYQSRQQPKSQQTPQHTPQQQLKPTFTSQFIEGPSIEEYDEELGAPTQSYEGMVEGSSIEEFDEELGEWVTIYTSPATFAHYTPQPTSNYPTFYAPGSIFDSTGAST</sequence>
<dbReference type="VEuPathDB" id="AmoebaDB:DICPUDRAFT_84811"/>
<accession>F1A3T5</accession>
<dbReference type="EMBL" id="GL871476">
    <property type="protein sequence ID" value="EGC29147.1"/>
    <property type="molecule type" value="Genomic_DNA"/>
</dbReference>
<dbReference type="InParanoid" id="F1A3T5"/>
<evidence type="ECO:0000256" key="1">
    <source>
        <dbReference type="SAM" id="MobiDB-lite"/>
    </source>
</evidence>
<name>F1A3T5_DICPU</name>
<gene>
    <name evidence="2" type="ORF">DICPUDRAFT_84811</name>
</gene>
<feature type="region of interest" description="Disordered" evidence="1">
    <location>
        <begin position="18"/>
        <end position="39"/>
    </location>
</feature>
<keyword evidence="3" id="KW-1185">Reference proteome</keyword>
<dbReference type="AlphaFoldDB" id="F1A3T5"/>
<reference evidence="3" key="1">
    <citation type="journal article" date="2011" name="Genome Biol.">
        <title>Comparative genomics of the social amoebae Dictyostelium discoideum and Dictyostelium purpureum.</title>
        <authorList>
            <consortium name="US DOE Joint Genome Institute (JGI-PGF)"/>
            <person name="Sucgang R."/>
            <person name="Kuo A."/>
            <person name="Tian X."/>
            <person name="Salerno W."/>
            <person name="Parikh A."/>
            <person name="Feasley C.L."/>
            <person name="Dalin E."/>
            <person name="Tu H."/>
            <person name="Huang E."/>
            <person name="Barry K."/>
            <person name="Lindquist E."/>
            <person name="Shapiro H."/>
            <person name="Bruce D."/>
            <person name="Schmutz J."/>
            <person name="Salamov A."/>
            <person name="Fey P."/>
            <person name="Gaudet P."/>
            <person name="Anjard C."/>
            <person name="Babu M.M."/>
            <person name="Basu S."/>
            <person name="Bushmanova Y."/>
            <person name="van der Wel H."/>
            <person name="Katoh-Kurasawa M."/>
            <person name="Dinh C."/>
            <person name="Coutinho P.M."/>
            <person name="Saito T."/>
            <person name="Elias M."/>
            <person name="Schaap P."/>
            <person name="Kay R.R."/>
            <person name="Henrissat B."/>
            <person name="Eichinger L."/>
            <person name="Rivero F."/>
            <person name="Putnam N.H."/>
            <person name="West C.M."/>
            <person name="Loomis W.F."/>
            <person name="Chisholm R.L."/>
            <person name="Shaulsky G."/>
            <person name="Strassmann J.E."/>
            <person name="Queller D.C."/>
            <person name="Kuspa A."/>
            <person name="Grigoriev I.V."/>
        </authorList>
    </citation>
    <scope>NUCLEOTIDE SEQUENCE [LARGE SCALE GENOMIC DNA]</scope>
    <source>
        <strain evidence="3">QSDP1</strain>
    </source>
</reference>
<dbReference type="GeneID" id="10506478"/>
<organism evidence="2 3">
    <name type="scientific">Dictyostelium purpureum</name>
    <name type="common">Slime mold</name>
    <dbReference type="NCBI Taxonomy" id="5786"/>
    <lineage>
        <taxon>Eukaryota</taxon>
        <taxon>Amoebozoa</taxon>
        <taxon>Evosea</taxon>
        <taxon>Eumycetozoa</taxon>
        <taxon>Dictyostelia</taxon>
        <taxon>Dictyosteliales</taxon>
        <taxon>Dictyosteliaceae</taxon>
        <taxon>Dictyostelium</taxon>
    </lineage>
</organism>
<evidence type="ECO:0000313" key="2">
    <source>
        <dbReference type="EMBL" id="EGC29147.1"/>
    </source>
</evidence>
<dbReference type="RefSeq" id="XP_003294328.1">
    <property type="nucleotide sequence ID" value="XM_003294280.1"/>
</dbReference>
<dbReference type="Proteomes" id="UP000001064">
    <property type="component" value="Unassembled WGS sequence"/>
</dbReference>
<protein>
    <submittedName>
        <fullName evidence="2">Uncharacterized protein</fullName>
    </submittedName>
</protein>
<dbReference type="KEGG" id="dpp:DICPUDRAFT_84811"/>
<evidence type="ECO:0000313" key="3">
    <source>
        <dbReference type="Proteomes" id="UP000001064"/>
    </source>
</evidence>
<proteinExistence type="predicted"/>